<protein>
    <recommendedName>
        <fullName evidence="6">Ribosomal RNA small subunit methyltransferase G</fullName>
        <ecNumber evidence="6">2.1.1.170</ecNumber>
    </recommendedName>
    <alternativeName>
        <fullName evidence="6">16S rRNA 7-methylguanosine methyltransferase</fullName>
        <shortName evidence="6">16S rRNA m7G methyltransferase</shortName>
    </alternativeName>
</protein>
<dbReference type="PIRSF" id="PIRSF003078">
    <property type="entry name" value="GidB"/>
    <property type="match status" value="1"/>
</dbReference>
<evidence type="ECO:0000256" key="4">
    <source>
        <dbReference type="ARBA" id="ARBA00022679"/>
    </source>
</evidence>
<dbReference type="EMBL" id="JRQD01000001">
    <property type="protein sequence ID" value="KGM07816.1"/>
    <property type="molecule type" value="Genomic_DNA"/>
</dbReference>
<dbReference type="SUPFAM" id="SSF53335">
    <property type="entry name" value="S-adenosyl-L-methionine-dependent methyltransferases"/>
    <property type="match status" value="1"/>
</dbReference>
<comment type="catalytic activity">
    <reaction evidence="6">
        <text>guanosine(527) in 16S rRNA + S-adenosyl-L-methionine = N(7)-methylguanosine(527) in 16S rRNA + S-adenosyl-L-homocysteine</text>
        <dbReference type="Rhea" id="RHEA:42732"/>
        <dbReference type="Rhea" id="RHEA-COMP:10209"/>
        <dbReference type="Rhea" id="RHEA-COMP:10210"/>
        <dbReference type="ChEBI" id="CHEBI:57856"/>
        <dbReference type="ChEBI" id="CHEBI:59789"/>
        <dbReference type="ChEBI" id="CHEBI:74269"/>
        <dbReference type="ChEBI" id="CHEBI:74480"/>
        <dbReference type="EC" id="2.1.1.170"/>
    </reaction>
</comment>
<evidence type="ECO:0000313" key="7">
    <source>
        <dbReference type="EMBL" id="KGM07816.1"/>
    </source>
</evidence>
<dbReference type="Proteomes" id="UP000029999">
    <property type="component" value="Unassembled WGS sequence"/>
</dbReference>
<dbReference type="CDD" id="cd02440">
    <property type="entry name" value="AdoMet_MTases"/>
    <property type="match status" value="1"/>
</dbReference>
<dbReference type="EC" id="2.1.1.170" evidence="6"/>
<comment type="similarity">
    <text evidence="6">Belongs to the methyltransferase superfamily. RNA methyltransferase RsmG family.</text>
</comment>
<evidence type="ECO:0000256" key="2">
    <source>
        <dbReference type="ARBA" id="ARBA00022552"/>
    </source>
</evidence>
<accession>A0A0A0BIP4</accession>
<dbReference type="NCBIfam" id="TIGR00138">
    <property type="entry name" value="rsmG_gidB"/>
    <property type="match status" value="1"/>
</dbReference>
<gene>
    <name evidence="6" type="primary">rsmG</name>
    <name evidence="7" type="ORF">LP43_0232</name>
</gene>
<organism evidence="7 8">
    <name type="scientific">Methylophaga thiooxydans</name>
    <dbReference type="NCBI Taxonomy" id="392484"/>
    <lineage>
        <taxon>Bacteria</taxon>
        <taxon>Pseudomonadati</taxon>
        <taxon>Pseudomonadota</taxon>
        <taxon>Gammaproteobacteria</taxon>
        <taxon>Thiotrichales</taxon>
        <taxon>Piscirickettsiaceae</taxon>
        <taxon>Methylophaga</taxon>
    </lineage>
</organism>
<feature type="binding site" evidence="6">
    <location>
        <position position="143"/>
    </location>
    <ligand>
        <name>S-adenosyl-L-methionine</name>
        <dbReference type="ChEBI" id="CHEBI:59789"/>
    </ligand>
</feature>
<feature type="binding site" evidence="6">
    <location>
        <begin position="129"/>
        <end position="130"/>
    </location>
    <ligand>
        <name>S-adenosyl-L-methionine</name>
        <dbReference type="ChEBI" id="CHEBI:59789"/>
    </ligand>
</feature>
<dbReference type="GO" id="GO:0070043">
    <property type="term" value="F:rRNA (guanine-N7-)-methyltransferase activity"/>
    <property type="evidence" value="ECO:0007669"/>
    <property type="project" value="UniProtKB-UniRule"/>
</dbReference>
<evidence type="ECO:0000256" key="1">
    <source>
        <dbReference type="ARBA" id="ARBA00022490"/>
    </source>
</evidence>
<dbReference type="RefSeq" id="WP_036311110.1">
    <property type="nucleotide sequence ID" value="NZ_JRQD01000001.1"/>
</dbReference>
<evidence type="ECO:0000256" key="3">
    <source>
        <dbReference type="ARBA" id="ARBA00022603"/>
    </source>
</evidence>
<evidence type="ECO:0000256" key="6">
    <source>
        <dbReference type="HAMAP-Rule" id="MF_00074"/>
    </source>
</evidence>
<dbReference type="HAMAP" id="MF_00074">
    <property type="entry name" value="16SrRNA_methyltr_G"/>
    <property type="match status" value="1"/>
</dbReference>
<dbReference type="InterPro" id="IPR003682">
    <property type="entry name" value="rRNA_ssu_MeTfrase_G"/>
</dbReference>
<reference evidence="7 8" key="1">
    <citation type="submission" date="2014-09" db="EMBL/GenBank/DDBJ databases">
        <authorList>
            <person name="Grob C."/>
            <person name="Taubert M."/>
            <person name="Howat A.M."/>
            <person name="Burns O.J."/>
            <person name="Dixon J.L."/>
            <person name="Chen Y."/>
            <person name="Murrell J.C."/>
        </authorList>
    </citation>
    <scope>NUCLEOTIDE SEQUENCE [LARGE SCALE GENOMIC DNA]</scope>
    <source>
        <strain evidence="7">L4</strain>
    </source>
</reference>
<proteinExistence type="inferred from homology"/>
<keyword evidence="5 6" id="KW-0949">S-adenosyl-L-methionine</keyword>
<evidence type="ECO:0000313" key="8">
    <source>
        <dbReference type="Proteomes" id="UP000029999"/>
    </source>
</evidence>
<sequence>MADSALLTQLQQGCESLGIALDHDQQQQLLRYVALMHKWNKVYNLTSVRDPAQMMSRHIIDSLSVLPYLNAPSLLDVGTGGGLPGIPAAIAYPESAVTLLDSNSKKTRFLQQVKAELGLSNVTVVHGRVEQVSLSKFAIITARAFASIDDIIELAGQHCEHGGQLVLMKGVYPAEELAFDSSAFHLGDVVTLKVPGCDGERHLVRLIKEKG</sequence>
<comment type="caution">
    <text evidence="6">Lacks conserved residue(s) required for the propagation of feature annotation.</text>
</comment>
<dbReference type="AlphaFoldDB" id="A0A0A0BIP4"/>
<comment type="function">
    <text evidence="6">Specifically methylates the N7 position of guanine in position 527 of 16S rRNA.</text>
</comment>
<comment type="caution">
    <text evidence="7">The sequence shown here is derived from an EMBL/GenBank/DDBJ whole genome shotgun (WGS) entry which is preliminary data.</text>
</comment>
<feature type="binding site" evidence="6">
    <location>
        <position position="83"/>
    </location>
    <ligand>
        <name>S-adenosyl-L-methionine</name>
        <dbReference type="ChEBI" id="CHEBI:59789"/>
    </ligand>
</feature>
<keyword evidence="3 6" id="KW-0489">Methyltransferase</keyword>
<dbReference type="PANTHER" id="PTHR31760:SF0">
    <property type="entry name" value="S-ADENOSYL-L-METHIONINE-DEPENDENT METHYLTRANSFERASES SUPERFAMILY PROTEIN"/>
    <property type="match status" value="1"/>
</dbReference>
<keyword evidence="2 6" id="KW-0698">rRNA processing</keyword>
<comment type="subcellular location">
    <subcellularLocation>
        <location evidence="6">Cytoplasm</location>
    </subcellularLocation>
</comment>
<dbReference type="PANTHER" id="PTHR31760">
    <property type="entry name" value="S-ADENOSYL-L-METHIONINE-DEPENDENT METHYLTRANSFERASES SUPERFAMILY PROTEIN"/>
    <property type="match status" value="1"/>
</dbReference>
<name>A0A0A0BIP4_9GAMM</name>
<keyword evidence="4 6" id="KW-0808">Transferase</keyword>
<dbReference type="InterPro" id="IPR029063">
    <property type="entry name" value="SAM-dependent_MTases_sf"/>
</dbReference>
<dbReference type="GO" id="GO:0005829">
    <property type="term" value="C:cytosol"/>
    <property type="evidence" value="ECO:0007669"/>
    <property type="project" value="TreeGrafter"/>
</dbReference>
<dbReference type="STRING" id="392484.LP43_0232"/>
<evidence type="ECO:0000256" key="5">
    <source>
        <dbReference type="ARBA" id="ARBA00022691"/>
    </source>
</evidence>
<feature type="binding site" evidence="6">
    <location>
        <position position="78"/>
    </location>
    <ligand>
        <name>S-adenosyl-L-methionine</name>
        <dbReference type="ChEBI" id="CHEBI:59789"/>
    </ligand>
</feature>
<dbReference type="Gene3D" id="3.40.50.150">
    <property type="entry name" value="Vaccinia Virus protein VP39"/>
    <property type="match status" value="1"/>
</dbReference>
<dbReference type="Pfam" id="PF02527">
    <property type="entry name" value="GidB"/>
    <property type="match status" value="1"/>
</dbReference>
<keyword evidence="1 6" id="KW-0963">Cytoplasm</keyword>